<dbReference type="Proteomes" id="UP000692954">
    <property type="component" value="Unassembled WGS sequence"/>
</dbReference>
<proteinExistence type="predicted"/>
<organism evidence="1 2">
    <name type="scientific">Paramecium sonneborni</name>
    <dbReference type="NCBI Taxonomy" id="65129"/>
    <lineage>
        <taxon>Eukaryota</taxon>
        <taxon>Sar</taxon>
        <taxon>Alveolata</taxon>
        <taxon>Ciliophora</taxon>
        <taxon>Intramacronucleata</taxon>
        <taxon>Oligohymenophorea</taxon>
        <taxon>Peniculida</taxon>
        <taxon>Parameciidae</taxon>
        <taxon>Paramecium</taxon>
    </lineage>
</organism>
<name>A0A8S1LD21_9CILI</name>
<gene>
    <name evidence="1" type="ORF">PSON_ATCC_30995.1.T0200372</name>
</gene>
<protein>
    <submittedName>
        <fullName evidence="1">Uncharacterized protein</fullName>
    </submittedName>
</protein>
<comment type="caution">
    <text evidence="1">The sequence shown here is derived from an EMBL/GenBank/DDBJ whole genome shotgun (WGS) entry which is preliminary data.</text>
</comment>
<keyword evidence="2" id="KW-1185">Reference proteome</keyword>
<reference evidence="1" key="1">
    <citation type="submission" date="2021-01" db="EMBL/GenBank/DDBJ databases">
        <authorList>
            <consortium name="Genoscope - CEA"/>
            <person name="William W."/>
        </authorList>
    </citation>
    <scope>NUCLEOTIDE SEQUENCE</scope>
</reference>
<evidence type="ECO:0000313" key="2">
    <source>
        <dbReference type="Proteomes" id="UP000692954"/>
    </source>
</evidence>
<dbReference type="AlphaFoldDB" id="A0A8S1LD21"/>
<sequence length="58" mass="6899">MDDLAAMDARIQMVNDDNTFLRKQLQGKNEQFLQQVIIILKVFLMIQKNKTLKKEFDQ</sequence>
<evidence type="ECO:0000313" key="1">
    <source>
        <dbReference type="EMBL" id="CAD8065690.1"/>
    </source>
</evidence>
<dbReference type="EMBL" id="CAJJDN010000020">
    <property type="protein sequence ID" value="CAD8065690.1"/>
    <property type="molecule type" value="Genomic_DNA"/>
</dbReference>
<accession>A0A8S1LD21</accession>